<dbReference type="EMBL" id="CP036263">
    <property type="protein sequence ID" value="QDS97808.1"/>
    <property type="molecule type" value="Genomic_DNA"/>
</dbReference>
<proteinExistence type="predicted"/>
<feature type="transmembrane region" description="Helical" evidence="2">
    <location>
        <begin position="6"/>
        <end position="29"/>
    </location>
</feature>
<evidence type="ECO:0000256" key="1">
    <source>
        <dbReference type="SAM" id="MobiDB-lite"/>
    </source>
</evidence>
<sequence length="230" mass="23472">MLDTIFLITALVGGTVMLCQFALTVMGLAGDEVDGAGDFSADADFDGDVSGDIGGADGGDVASGDGVEGDHQSHWSEADDPDVSHPDSSGMFKIVSFRTMVAAIAFFGMTGAAARSAEIGNAPSVLIALAGGFAAMYGTYYLMQSITKLDSSGNEDITNAIGQAATVYVPIPAAQGGMGKVQLSMQNRIVEFKAVTAEDDPLKTGEAVVVVAVTSGDTLEVRRAESMAAV</sequence>
<dbReference type="Proteomes" id="UP000319852">
    <property type="component" value="Chromosome"/>
</dbReference>
<dbReference type="Gene3D" id="2.40.50.140">
    <property type="entry name" value="Nucleic acid-binding proteins"/>
    <property type="match status" value="1"/>
</dbReference>
<keyword evidence="2" id="KW-0812">Transmembrane</keyword>
<accession>A0A517MSF9</accession>
<evidence type="ECO:0008006" key="5">
    <source>
        <dbReference type="Google" id="ProtNLM"/>
    </source>
</evidence>
<gene>
    <name evidence="3" type="ORF">HG15A2_10750</name>
</gene>
<keyword evidence="2" id="KW-1133">Transmembrane helix</keyword>
<feature type="transmembrane region" description="Helical" evidence="2">
    <location>
        <begin position="125"/>
        <end position="143"/>
    </location>
</feature>
<protein>
    <recommendedName>
        <fullName evidence="5">NfeD-like C-terminal domain-containing protein</fullName>
    </recommendedName>
</protein>
<dbReference type="RefSeq" id="WP_145058479.1">
    <property type="nucleotide sequence ID" value="NZ_CP036263.1"/>
</dbReference>
<evidence type="ECO:0000313" key="3">
    <source>
        <dbReference type="EMBL" id="QDS97808.1"/>
    </source>
</evidence>
<reference evidence="3 4" key="1">
    <citation type="submission" date="2019-02" db="EMBL/GenBank/DDBJ databases">
        <title>Deep-cultivation of Planctomycetes and their phenomic and genomic characterization uncovers novel biology.</title>
        <authorList>
            <person name="Wiegand S."/>
            <person name="Jogler M."/>
            <person name="Boedeker C."/>
            <person name="Pinto D."/>
            <person name="Vollmers J."/>
            <person name="Rivas-Marin E."/>
            <person name="Kohn T."/>
            <person name="Peeters S.H."/>
            <person name="Heuer A."/>
            <person name="Rast P."/>
            <person name="Oberbeckmann S."/>
            <person name="Bunk B."/>
            <person name="Jeske O."/>
            <person name="Meyerdierks A."/>
            <person name="Storesund J.E."/>
            <person name="Kallscheuer N."/>
            <person name="Luecker S."/>
            <person name="Lage O.M."/>
            <person name="Pohl T."/>
            <person name="Merkel B.J."/>
            <person name="Hornburger P."/>
            <person name="Mueller R.-W."/>
            <person name="Bruemmer F."/>
            <person name="Labrenz M."/>
            <person name="Spormann A.M."/>
            <person name="Op den Camp H."/>
            <person name="Overmann J."/>
            <person name="Amann R."/>
            <person name="Jetten M.S.M."/>
            <person name="Mascher T."/>
            <person name="Medema M.H."/>
            <person name="Devos D.P."/>
            <person name="Kaster A.-K."/>
            <person name="Ovreas L."/>
            <person name="Rohde M."/>
            <person name="Galperin M.Y."/>
            <person name="Jogler C."/>
        </authorList>
    </citation>
    <scope>NUCLEOTIDE SEQUENCE [LARGE SCALE GENOMIC DNA]</scope>
    <source>
        <strain evidence="3 4">HG15A2</strain>
    </source>
</reference>
<keyword evidence="2" id="KW-0472">Membrane</keyword>
<dbReference type="AlphaFoldDB" id="A0A517MSF9"/>
<name>A0A517MSF9_9BACT</name>
<feature type="compositionally biased region" description="Basic and acidic residues" evidence="1">
    <location>
        <begin position="68"/>
        <end position="85"/>
    </location>
</feature>
<keyword evidence="4" id="KW-1185">Reference proteome</keyword>
<feature type="transmembrane region" description="Helical" evidence="2">
    <location>
        <begin position="95"/>
        <end position="113"/>
    </location>
</feature>
<dbReference type="KEGG" id="amob:HG15A2_10750"/>
<evidence type="ECO:0000313" key="4">
    <source>
        <dbReference type="Proteomes" id="UP000319852"/>
    </source>
</evidence>
<evidence type="ECO:0000256" key="2">
    <source>
        <dbReference type="SAM" id="Phobius"/>
    </source>
</evidence>
<dbReference type="InterPro" id="IPR012340">
    <property type="entry name" value="NA-bd_OB-fold"/>
</dbReference>
<feature type="region of interest" description="Disordered" evidence="1">
    <location>
        <begin position="60"/>
        <end position="85"/>
    </location>
</feature>
<organism evidence="3 4">
    <name type="scientific">Adhaeretor mobilis</name>
    <dbReference type="NCBI Taxonomy" id="1930276"/>
    <lineage>
        <taxon>Bacteria</taxon>
        <taxon>Pseudomonadati</taxon>
        <taxon>Planctomycetota</taxon>
        <taxon>Planctomycetia</taxon>
        <taxon>Pirellulales</taxon>
        <taxon>Lacipirellulaceae</taxon>
        <taxon>Adhaeretor</taxon>
    </lineage>
</organism>
<dbReference type="OrthoDB" id="289477at2"/>